<comment type="caution">
    <text evidence="1">The sequence shown here is derived from an EMBL/GenBank/DDBJ whole genome shotgun (WGS) entry which is preliminary data.</text>
</comment>
<sequence length="64" mass="6804">MLYQIGATRFPGVLLAQIKTIGANGQITLGTSYAGQSVAIEEIEPGVWIIKLGEFRATKRALAA</sequence>
<reference evidence="1" key="2">
    <citation type="journal article" date="2014" name="ISME J.">
        <title>Microbial stratification in low pH oxic and suboxic macroscopic growths along an acid mine drainage.</title>
        <authorList>
            <person name="Mendez-Garcia C."/>
            <person name="Mesa V."/>
            <person name="Sprenger R.R."/>
            <person name="Richter M."/>
            <person name="Diez M.S."/>
            <person name="Solano J."/>
            <person name="Bargiela R."/>
            <person name="Golyshina O.V."/>
            <person name="Manteca A."/>
            <person name="Ramos J.L."/>
            <person name="Gallego J.R."/>
            <person name="Llorente I."/>
            <person name="Martins Dos Santos V.A."/>
            <person name="Jensen O.N."/>
            <person name="Pelaez A.I."/>
            <person name="Sanchez J."/>
            <person name="Ferrer M."/>
        </authorList>
    </citation>
    <scope>NUCLEOTIDE SEQUENCE</scope>
</reference>
<evidence type="ECO:0000313" key="1">
    <source>
        <dbReference type="EMBL" id="EQD80798.1"/>
    </source>
</evidence>
<reference evidence="1" key="1">
    <citation type="submission" date="2013-08" db="EMBL/GenBank/DDBJ databases">
        <authorList>
            <person name="Mendez C."/>
            <person name="Richter M."/>
            <person name="Ferrer M."/>
            <person name="Sanchez J."/>
        </authorList>
    </citation>
    <scope>NUCLEOTIDE SEQUENCE</scope>
</reference>
<gene>
    <name evidence="1" type="ORF">B1A_00508</name>
</gene>
<proteinExistence type="predicted"/>
<accession>T1CG63</accession>
<organism evidence="1">
    <name type="scientific">mine drainage metagenome</name>
    <dbReference type="NCBI Taxonomy" id="410659"/>
    <lineage>
        <taxon>unclassified sequences</taxon>
        <taxon>metagenomes</taxon>
        <taxon>ecological metagenomes</taxon>
    </lineage>
</organism>
<dbReference type="EMBL" id="AUZX01000382">
    <property type="protein sequence ID" value="EQD80798.1"/>
    <property type="molecule type" value="Genomic_DNA"/>
</dbReference>
<protein>
    <submittedName>
        <fullName evidence="1">Uncharacterized protein</fullName>
    </submittedName>
</protein>
<dbReference type="AlphaFoldDB" id="T1CG63"/>
<name>T1CG63_9ZZZZ</name>